<evidence type="ECO:0000256" key="4">
    <source>
        <dbReference type="ARBA" id="ARBA00023235"/>
    </source>
</evidence>
<dbReference type="InterPro" id="IPR028614">
    <property type="entry name" value="GDP_fucose/colitose_synth"/>
</dbReference>
<evidence type="ECO:0000259" key="6">
    <source>
        <dbReference type="Pfam" id="PF01370"/>
    </source>
</evidence>
<reference evidence="7 8" key="1">
    <citation type="submission" date="2020-08" db="EMBL/GenBank/DDBJ databases">
        <title>Genomic Encyclopedia of Type Strains, Phase IV (KMG-IV): sequencing the most valuable type-strain genomes for metagenomic binning, comparative biology and taxonomic classification.</title>
        <authorList>
            <person name="Goeker M."/>
        </authorList>
    </citation>
    <scope>NUCLEOTIDE SEQUENCE [LARGE SCALE GENOMIC DNA]</scope>
    <source>
        <strain evidence="7 8">DSM 103737</strain>
    </source>
</reference>
<feature type="binding site" evidence="5">
    <location>
        <position position="185"/>
    </location>
    <ligand>
        <name>substrate</name>
    </ligand>
</feature>
<organism evidence="7 8">
    <name type="scientific">Chelatococcus caeni</name>
    <dbReference type="NCBI Taxonomy" id="1348468"/>
    <lineage>
        <taxon>Bacteria</taxon>
        <taxon>Pseudomonadati</taxon>
        <taxon>Pseudomonadota</taxon>
        <taxon>Alphaproteobacteria</taxon>
        <taxon>Hyphomicrobiales</taxon>
        <taxon>Chelatococcaceae</taxon>
        <taxon>Chelatococcus</taxon>
    </lineage>
</organism>
<dbReference type="Gene3D" id="3.90.25.10">
    <property type="entry name" value="UDP-galactose 4-epimerase, domain 1"/>
    <property type="match status" value="1"/>
</dbReference>
<dbReference type="SUPFAM" id="SSF51735">
    <property type="entry name" value="NAD(P)-binding Rossmann-fold domains"/>
    <property type="match status" value="1"/>
</dbReference>
<feature type="domain" description="NAD-dependent epimerase/dehydratase" evidence="6">
    <location>
        <begin position="4"/>
        <end position="236"/>
    </location>
</feature>
<feature type="site" description="Important for catalytic activity" evidence="5">
    <location>
        <position position="106"/>
    </location>
</feature>
<dbReference type="InterPro" id="IPR036291">
    <property type="entry name" value="NAD(P)-bd_dom_sf"/>
</dbReference>
<dbReference type="EC" id="1.1.1.271" evidence="5"/>
<comment type="pathway">
    <text evidence="5">Nucleotide-sugar biosynthesis; GDP-L-fucose biosynthesis via de novo pathway; GDP-L-fucose from GDP-alpha-D-mannose: step 2/2.</text>
</comment>
<dbReference type="GO" id="GO:0016853">
    <property type="term" value="F:isomerase activity"/>
    <property type="evidence" value="ECO:0007669"/>
    <property type="project" value="UniProtKB-KW"/>
</dbReference>
<feature type="active site" description="Proton donor/acceptor" evidence="5">
    <location>
        <position position="133"/>
    </location>
</feature>
<dbReference type="InterPro" id="IPR001509">
    <property type="entry name" value="Epimerase_deHydtase"/>
</dbReference>
<evidence type="ECO:0000256" key="2">
    <source>
        <dbReference type="ARBA" id="ARBA00022857"/>
    </source>
</evidence>
<accession>A0A840BZ05</accession>
<comment type="caution">
    <text evidence="5">Lacks conserved residue(s) required for the propagation of feature annotation.</text>
</comment>
<comment type="similarity">
    <text evidence="1 5">Belongs to the NAD(P)-dependent epimerase/dehydratase family. Fucose synthase subfamily.</text>
</comment>
<keyword evidence="4 5" id="KW-0413">Isomerase</keyword>
<feature type="binding site" evidence="5">
    <location>
        <begin position="161"/>
        <end position="164"/>
    </location>
    <ligand>
        <name>NADP(+)</name>
        <dbReference type="ChEBI" id="CHEBI:58349"/>
    </ligand>
</feature>
<dbReference type="PANTHER" id="PTHR43238">
    <property type="entry name" value="GDP-L-FUCOSE SYNTHASE"/>
    <property type="match status" value="1"/>
</dbReference>
<evidence type="ECO:0000256" key="5">
    <source>
        <dbReference type="HAMAP-Rule" id="MF_00956"/>
    </source>
</evidence>
<dbReference type="AlphaFoldDB" id="A0A840BZ05"/>
<feature type="binding site" evidence="5">
    <location>
        <position position="207"/>
    </location>
    <ligand>
        <name>substrate</name>
    </ligand>
</feature>
<keyword evidence="2 5" id="KW-0521">NADP</keyword>
<dbReference type="Proteomes" id="UP000577362">
    <property type="component" value="Unassembled WGS sequence"/>
</dbReference>
<keyword evidence="3 5" id="KW-0560">Oxidoreductase</keyword>
<keyword evidence="5" id="KW-0511">Multifunctional enzyme</keyword>
<dbReference type="PANTHER" id="PTHR43238:SF1">
    <property type="entry name" value="GDP-L-FUCOSE SYNTHASE"/>
    <property type="match status" value="1"/>
</dbReference>
<feature type="binding site" evidence="5">
    <location>
        <position position="137"/>
    </location>
    <ligand>
        <name>NADP(+)</name>
        <dbReference type="ChEBI" id="CHEBI:58349"/>
    </ligand>
</feature>
<dbReference type="GO" id="GO:0042351">
    <property type="term" value="P:'de novo' GDP-L-fucose biosynthetic process"/>
    <property type="evidence" value="ECO:0007669"/>
    <property type="project" value="UniProtKB-UniRule"/>
</dbReference>
<evidence type="ECO:0000256" key="3">
    <source>
        <dbReference type="ARBA" id="ARBA00023002"/>
    </source>
</evidence>
<dbReference type="HAMAP" id="MF_00956">
    <property type="entry name" value="GDP_fucose_synth"/>
    <property type="match status" value="1"/>
</dbReference>
<dbReference type="EMBL" id="JACIEN010000004">
    <property type="protein sequence ID" value="MBB4018565.1"/>
    <property type="molecule type" value="Genomic_DNA"/>
</dbReference>
<dbReference type="GO" id="GO:0050577">
    <property type="term" value="F:GDP-L-fucose synthase activity"/>
    <property type="evidence" value="ECO:0007669"/>
    <property type="project" value="UniProtKB-UniRule"/>
</dbReference>
<feature type="binding site" evidence="5">
    <location>
        <begin position="102"/>
        <end position="105"/>
    </location>
    <ligand>
        <name>NADP(+)</name>
        <dbReference type="ChEBI" id="CHEBI:58349"/>
    </ligand>
</feature>
<feature type="site" description="Important for catalytic activity" evidence="5">
    <location>
        <position position="104"/>
    </location>
</feature>
<comment type="function">
    <text evidence="5">Catalyzes the two-step NADP-dependent conversion of GDP-4-dehydro-6-deoxy-D-mannose to GDP-fucose, involving an epimerase and a reductase reaction.</text>
</comment>
<sequence length="314" mass="34621">MTTILLTGGGGMVGRNIIDLCRERGIEVVAPRRTELDLTDHASTLRVLREVRPDIVVHAAGRVGGIQANIREPVRFLTENWDIGRNIVLAAREAGVTRLLNLGSSCMFPRNSPDPLKEEDVLSGTLEPTNEGYALAKCAIARLCSYVHREDPSLLYKTMIPCNLYGRHDKFDPAVSHLVPAVIHKLHVAKRDGLPEVEIWGDGTARREFMYSGDLADAILFAVDRFAEMPDVLNVGLGEDYSVNEYYAVAAEVVGYTGSFVHDTTKPVGMMRKLLDVSRQKAFGWQAQTSLREGLRATYDFYLSSGAADALSAR</sequence>
<feature type="binding site" evidence="5">
    <location>
        <position position="177"/>
    </location>
    <ligand>
        <name>NADP(+)</name>
        <dbReference type="ChEBI" id="CHEBI:58349"/>
    </ligand>
</feature>
<evidence type="ECO:0000313" key="7">
    <source>
        <dbReference type="EMBL" id="MBB4018565.1"/>
    </source>
</evidence>
<dbReference type="GO" id="GO:0070401">
    <property type="term" value="F:NADP+ binding"/>
    <property type="evidence" value="ECO:0007669"/>
    <property type="project" value="UniProtKB-UniRule"/>
</dbReference>
<protein>
    <recommendedName>
        <fullName evidence="5">GDP-L-fucose synthase</fullName>
        <ecNumber evidence="5">1.1.1.271</ecNumber>
    </recommendedName>
    <alternativeName>
        <fullName evidence="5">GDP-4-keto-6-deoxy-D-mannose-3,5-epimerase-4-reductase</fullName>
    </alternativeName>
</protein>
<comment type="catalytic activity">
    <reaction evidence="5">
        <text>GDP-beta-L-fucose + NADP(+) = GDP-4-dehydro-alpha-D-rhamnose + NADPH + H(+)</text>
        <dbReference type="Rhea" id="RHEA:18885"/>
        <dbReference type="ChEBI" id="CHEBI:15378"/>
        <dbReference type="ChEBI" id="CHEBI:57273"/>
        <dbReference type="ChEBI" id="CHEBI:57783"/>
        <dbReference type="ChEBI" id="CHEBI:57964"/>
        <dbReference type="ChEBI" id="CHEBI:58349"/>
        <dbReference type="EC" id="1.1.1.271"/>
    </reaction>
</comment>
<gene>
    <name evidence="5" type="primary">fcl</name>
    <name evidence="7" type="ORF">GGR16_003612</name>
</gene>
<comment type="caution">
    <text evidence="7">The sequence shown here is derived from an EMBL/GenBank/DDBJ whole genome shotgun (WGS) entry which is preliminary data.</text>
</comment>
<name>A0A840BZ05_9HYPH</name>
<proteinExistence type="inferred from homology"/>
<evidence type="ECO:0000256" key="1">
    <source>
        <dbReference type="ARBA" id="ARBA00005959"/>
    </source>
</evidence>
<dbReference type="Pfam" id="PF01370">
    <property type="entry name" value="Epimerase"/>
    <property type="match status" value="1"/>
</dbReference>
<dbReference type="Gene3D" id="3.40.50.720">
    <property type="entry name" value="NAD(P)-binding Rossmann-like Domain"/>
    <property type="match status" value="1"/>
</dbReference>
<dbReference type="UniPathway" id="UPA00128">
    <property type="reaction ID" value="UER00191"/>
</dbReference>
<dbReference type="CDD" id="cd05239">
    <property type="entry name" value="GDP_FS_SDR_e"/>
    <property type="match status" value="1"/>
</dbReference>
<dbReference type="RefSeq" id="WP_019401842.1">
    <property type="nucleotide sequence ID" value="NZ_JACIEN010000004.1"/>
</dbReference>
<keyword evidence="8" id="KW-1185">Reference proteome</keyword>
<feature type="binding site" evidence="5">
    <location>
        <position position="200"/>
    </location>
    <ligand>
        <name>substrate</name>
    </ligand>
</feature>
<evidence type="ECO:0000313" key="8">
    <source>
        <dbReference type="Proteomes" id="UP000577362"/>
    </source>
</evidence>
<feature type="binding site" evidence="5">
    <location>
        <begin position="8"/>
        <end position="14"/>
    </location>
    <ligand>
        <name>NADP(+)</name>
        <dbReference type="ChEBI" id="CHEBI:58349"/>
    </ligand>
</feature>